<evidence type="ECO:0000259" key="1">
    <source>
        <dbReference type="Pfam" id="PF04059"/>
    </source>
</evidence>
<proteinExistence type="predicted"/>
<dbReference type="InterPro" id="IPR007201">
    <property type="entry name" value="Mei2-like_Rrm_C"/>
</dbReference>
<dbReference type="Proteomes" id="UP001189429">
    <property type="component" value="Unassembled WGS sequence"/>
</dbReference>
<name>A0ABN9PNS1_9DINO</name>
<evidence type="ECO:0000313" key="2">
    <source>
        <dbReference type="EMBL" id="CAK0793050.1"/>
    </source>
</evidence>
<comment type="caution">
    <text evidence="2">The sequence shown here is derived from an EMBL/GenBank/DDBJ whole genome shotgun (WGS) entry which is preliminary data.</text>
</comment>
<protein>
    <recommendedName>
        <fullName evidence="1">Mei2-like C-terminal RNA recognition motif domain-containing protein</fullName>
    </recommendedName>
</protein>
<reference evidence="2" key="1">
    <citation type="submission" date="2023-10" db="EMBL/GenBank/DDBJ databases">
        <authorList>
            <person name="Chen Y."/>
            <person name="Shah S."/>
            <person name="Dougan E. K."/>
            <person name="Thang M."/>
            <person name="Chan C."/>
        </authorList>
    </citation>
    <scope>NUCLEOTIDE SEQUENCE [LARGE SCALE GENOMIC DNA]</scope>
</reference>
<evidence type="ECO:0000313" key="3">
    <source>
        <dbReference type="Proteomes" id="UP001189429"/>
    </source>
</evidence>
<dbReference type="Pfam" id="PF04059">
    <property type="entry name" value="RRM_2"/>
    <property type="match status" value="1"/>
</dbReference>
<keyword evidence="3" id="KW-1185">Reference proteome</keyword>
<accession>A0ABN9PNS1</accession>
<dbReference type="EMBL" id="CAUYUJ010000891">
    <property type="protein sequence ID" value="CAK0793050.1"/>
    <property type="molecule type" value="Genomic_DNA"/>
</dbReference>
<gene>
    <name evidence="2" type="ORF">PCOR1329_LOCUS3464</name>
</gene>
<organism evidence="2 3">
    <name type="scientific">Prorocentrum cordatum</name>
    <dbReference type="NCBI Taxonomy" id="2364126"/>
    <lineage>
        <taxon>Eukaryota</taxon>
        <taxon>Sar</taxon>
        <taxon>Alveolata</taxon>
        <taxon>Dinophyceae</taxon>
        <taxon>Prorocentrales</taxon>
        <taxon>Prorocentraceae</taxon>
        <taxon>Prorocentrum</taxon>
    </lineage>
</organism>
<feature type="domain" description="Mei2-like C-terminal RNA recognition motif" evidence="1">
    <location>
        <begin position="3"/>
        <end position="56"/>
    </location>
</feature>
<sequence>MGLGYAFVNLHDSEQVQLLIQKFDGKRHWSRASSAKVCQATLSHMQGLEANINRFRNSPIMSDEVEECFKPLFFVGAKQVPFPEPTKEVPPVLHRPSAPKCWEGSVQRAPPAA</sequence>